<dbReference type="RefSeq" id="WP_162174092.1">
    <property type="nucleotide sequence ID" value="NZ_AQQY01000005.1"/>
</dbReference>
<dbReference type="AlphaFoldDB" id="A0A058ZLF2"/>
<keyword evidence="2" id="KW-1185">Reference proteome</keyword>
<dbReference type="STRING" id="1461693.ATO10_09278"/>
<gene>
    <name evidence="1" type="ORF">ATO10_09278</name>
</gene>
<accession>A0A058ZLF2</accession>
<evidence type="ECO:0000313" key="1">
    <source>
        <dbReference type="EMBL" id="KCV82027.1"/>
    </source>
</evidence>
<organism evidence="1 2">
    <name type="scientific">Actibacterium atlanticum</name>
    <dbReference type="NCBI Taxonomy" id="1461693"/>
    <lineage>
        <taxon>Bacteria</taxon>
        <taxon>Pseudomonadati</taxon>
        <taxon>Pseudomonadota</taxon>
        <taxon>Alphaproteobacteria</taxon>
        <taxon>Rhodobacterales</taxon>
        <taxon>Roseobacteraceae</taxon>
        <taxon>Actibacterium</taxon>
    </lineage>
</organism>
<sequence>MDAVTEAGEYFIGYFAELQFAGLYLCYADTVHSVGIRGHSQGPKFDRKGAPVAAGKSLKWHHAGLGVDGQWEPLCYPVHKELLSSPDGRVDWHCMQPGSRVHLSTAGGMHVEALGYCERLDLDILPWRLGLQELIWGRFVSETDTIVWIEWKGEHPRWLLFHNGAPVTLASLCQSHVQGPDFRLEIEPVETLRQGHLGPNILSKVPAVHKLAPAALLQVHEHKQLGRGALTFQNGKVIEGWVIHETVVWPE</sequence>
<dbReference type="eggNOG" id="ENOG5032VS4">
    <property type="taxonomic scope" value="Bacteria"/>
</dbReference>
<reference evidence="1 2" key="1">
    <citation type="submission" date="2013-04" db="EMBL/GenBank/DDBJ databases">
        <title>Shimia sp. 22II-S11-Z10 Genome Sequencing.</title>
        <authorList>
            <person name="Lai Q."/>
            <person name="Li G."/>
            <person name="Shao Z."/>
        </authorList>
    </citation>
    <scope>NUCLEOTIDE SEQUENCE [LARGE SCALE GENOMIC DNA]</scope>
    <source>
        <strain evidence="2">22II-S11-Z10</strain>
    </source>
</reference>
<comment type="caution">
    <text evidence="1">The sequence shown here is derived from an EMBL/GenBank/DDBJ whole genome shotgun (WGS) entry which is preliminary data.</text>
</comment>
<name>A0A058ZLF2_9RHOB</name>
<dbReference type="Proteomes" id="UP000024836">
    <property type="component" value="Unassembled WGS sequence"/>
</dbReference>
<dbReference type="EMBL" id="AQQY01000005">
    <property type="protein sequence ID" value="KCV82027.1"/>
    <property type="molecule type" value="Genomic_DNA"/>
</dbReference>
<evidence type="ECO:0000313" key="2">
    <source>
        <dbReference type="Proteomes" id="UP000024836"/>
    </source>
</evidence>
<protein>
    <submittedName>
        <fullName evidence="1">Uncharacterized protein</fullName>
    </submittedName>
</protein>
<proteinExistence type="predicted"/>
<dbReference type="OrthoDB" id="1422574at2"/>